<reference evidence="6 7" key="1">
    <citation type="submission" date="2020-08" db="EMBL/GenBank/DDBJ databases">
        <title>Sequencing the genomes of 1000 actinobacteria strains.</title>
        <authorList>
            <person name="Klenk H.-P."/>
        </authorList>
    </citation>
    <scope>NUCLEOTIDE SEQUENCE [LARGE SCALE GENOMIC DNA]</scope>
    <source>
        <strain evidence="6 7">DSM 102122</strain>
    </source>
</reference>
<dbReference type="PROSITE" id="PS50931">
    <property type="entry name" value="HTH_LYSR"/>
    <property type="match status" value="1"/>
</dbReference>
<dbReference type="GO" id="GO:0003677">
    <property type="term" value="F:DNA binding"/>
    <property type="evidence" value="ECO:0007669"/>
    <property type="project" value="UniProtKB-KW"/>
</dbReference>
<sequence length="320" mass="33663">MNLEQLRGFVEVARLGHFTRAAEHLHLAQPSLSRQIASLEHDLGAELFHRARGHIALTAAGEALLPLARRMLADADAVRREMAELAGLRRGRVRLGATPTLCISLVAEAVSAFHGAHPGIDLHLTEGGSRVLIDQLAGGALDVALITASEGPPVAGASLTRTPLLTEELVVVSSAARPPVTTRASIGLDRLAELPQIVFHESYDLRVTTEAAFRAAGLAPSVVLEGAEMDAVLRFVERGLGVAVVPAMVLLDRPGLRSVRLTGPTLTRTVSLAHRSDVTPTRAAAAMQQVIVATADALAARAPATVSRATGRGRRSTPSE</sequence>
<evidence type="ECO:0000256" key="4">
    <source>
        <dbReference type="ARBA" id="ARBA00023163"/>
    </source>
</evidence>
<dbReference type="Proteomes" id="UP000542813">
    <property type="component" value="Unassembled WGS sequence"/>
</dbReference>
<dbReference type="RefSeq" id="WP_184828027.1">
    <property type="nucleotide sequence ID" value="NZ_JACHMM010000001.1"/>
</dbReference>
<dbReference type="PRINTS" id="PR00039">
    <property type="entry name" value="HTHLYSR"/>
</dbReference>
<protein>
    <submittedName>
        <fullName evidence="6">DNA-binding transcriptional LysR family regulator</fullName>
    </submittedName>
</protein>
<dbReference type="FunFam" id="1.10.10.10:FF:000001">
    <property type="entry name" value="LysR family transcriptional regulator"/>
    <property type="match status" value="1"/>
</dbReference>
<evidence type="ECO:0000256" key="2">
    <source>
        <dbReference type="ARBA" id="ARBA00023015"/>
    </source>
</evidence>
<dbReference type="SUPFAM" id="SSF53850">
    <property type="entry name" value="Periplasmic binding protein-like II"/>
    <property type="match status" value="1"/>
</dbReference>
<comment type="similarity">
    <text evidence="1">Belongs to the LysR transcriptional regulatory family.</text>
</comment>
<gene>
    <name evidence="6" type="ORF">HD601_005913</name>
</gene>
<keyword evidence="2" id="KW-0805">Transcription regulation</keyword>
<dbReference type="AlphaFoldDB" id="A0A7W9LPF1"/>
<proteinExistence type="inferred from homology"/>
<dbReference type="SUPFAM" id="SSF46785">
    <property type="entry name" value="Winged helix' DNA-binding domain"/>
    <property type="match status" value="1"/>
</dbReference>
<dbReference type="Gene3D" id="1.10.10.10">
    <property type="entry name" value="Winged helix-like DNA-binding domain superfamily/Winged helix DNA-binding domain"/>
    <property type="match status" value="1"/>
</dbReference>
<evidence type="ECO:0000313" key="7">
    <source>
        <dbReference type="Proteomes" id="UP000542813"/>
    </source>
</evidence>
<comment type="caution">
    <text evidence="6">The sequence shown here is derived from an EMBL/GenBank/DDBJ whole genome shotgun (WGS) entry which is preliminary data.</text>
</comment>
<keyword evidence="4" id="KW-0804">Transcription</keyword>
<dbReference type="CDD" id="cd05466">
    <property type="entry name" value="PBP2_LTTR_substrate"/>
    <property type="match status" value="1"/>
</dbReference>
<keyword evidence="3 6" id="KW-0238">DNA-binding</keyword>
<dbReference type="GO" id="GO:0032993">
    <property type="term" value="C:protein-DNA complex"/>
    <property type="evidence" value="ECO:0007669"/>
    <property type="project" value="TreeGrafter"/>
</dbReference>
<dbReference type="GO" id="GO:0003700">
    <property type="term" value="F:DNA-binding transcription factor activity"/>
    <property type="evidence" value="ECO:0007669"/>
    <property type="project" value="InterPro"/>
</dbReference>
<feature type="domain" description="HTH lysR-type" evidence="5">
    <location>
        <begin position="1"/>
        <end position="58"/>
    </location>
</feature>
<organism evidence="6 7">
    <name type="scientific">Jiangella mangrovi</name>
    <dbReference type="NCBI Taxonomy" id="1524084"/>
    <lineage>
        <taxon>Bacteria</taxon>
        <taxon>Bacillati</taxon>
        <taxon>Actinomycetota</taxon>
        <taxon>Actinomycetes</taxon>
        <taxon>Jiangellales</taxon>
        <taxon>Jiangellaceae</taxon>
        <taxon>Jiangella</taxon>
    </lineage>
</organism>
<dbReference type="InterPro" id="IPR000847">
    <property type="entry name" value="LysR_HTH_N"/>
</dbReference>
<dbReference type="Pfam" id="PF00126">
    <property type="entry name" value="HTH_1"/>
    <property type="match status" value="1"/>
</dbReference>
<keyword evidence="7" id="KW-1185">Reference proteome</keyword>
<dbReference type="PANTHER" id="PTHR30346">
    <property type="entry name" value="TRANSCRIPTIONAL DUAL REGULATOR HCAR-RELATED"/>
    <property type="match status" value="1"/>
</dbReference>
<evidence type="ECO:0000256" key="1">
    <source>
        <dbReference type="ARBA" id="ARBA00009437"/>
    </source>
</evidence>
<accession>A0A7W9LPF1</accession>
<dbReference type="InterPro" id="IPR005119">
    <property type="entry name" value="LysR_subst-bd"/>
</dbReference>
<evidence type="ECO:0000259" key="5">
    <source>
        <dbReference type="PROSITE" id="PS50931"/>
    </source>
</evidence>
<dbReference type="EMBL" id="JACHMM010000001">
    <property type="protein sequence ID" value="MBB5791338.1"/>
    <property type="molecule type" value="Genomic_DNA"/>
</dbReference>
<dbReference type="InterPro" id="IPR036390">
    <property type="entry name" value="WH_DNA-bd_sf"/>
</dbReference>
<dbReference type="Pfam" id="PF03466">
    <property type="entry name" value="LysR_substrate"/>
    <property type="match status" value="1"/>
</dbReference>
<dbReference type="InterPro" id="IPR036388">
    <property type="entry name" value="WH-like_DNA-bd_sf"/>
</dbReference>
<dbReference type="Gene3D" id="3.40.190.290">
    <property type="match status" value="1"/>
</dbReference>
<evidence type="ECO:0000313" key="6">
    <source>
        <dbReference type="EMBL" id="MBB5791338.1"/>
    </source>
</evidence>
<name>A0A7W9LPF1_9ACTN</name>
<dbReference type="PANTHER" id="PTHR30346:SF29">
    <property type="entry name" value="LYSR SUBSTRATE-BINDING"/>
    <property type="match status" value="1"/>
</dbReference>
<evidence type="ECO:0000256" key="3">
    <source>
        <dbReference type="ARBA" id="ARBA00023125"/>
    </source>
</evidence>